<reference evidence="1 2" key="1">
    <citation type="submission" date="2020-06" db="EMBL/GenBank/DDBJ databases">
        <title>Genome mining for natural products.</title>
        <authorList>
            <person name="Zhang B."/>
            <person name="Shi J."/>
            <person name="Ge H."/>
        </authorList>
    </citation>
    <scope>NUCLEOTIDE SEQUENCE [LARGE SCALE GENOMIC DNA]</scope>
    <source>
        <strain evidence="1 2">NA02069</strain>
    </source>
</reference>
<dbReference type="RefSeq" id="WP_176576341.1">
    <property type="nucleotide sequence ID" value="NZ_CBDRGH010000069.1"/>
</dbReference>
<gene>
    <name evidence="1" type="ORF">HUT05_24770</name>
</gene>
<dbReference type="EMBL" id="CP056041">
    <property type="protein sequence ID" value="QKZ20281.1"/>
    <property type="molecule type" value="Genomic_DNA"/>
</dbReference>
<keyword evidence="2" id="KW-1185">Reference proteome</keyword>
<dbReference type="Proteomes" id="UP000509418">
    <property type="component" value="Chromosome"/>
</dbReference>
<evidence type="ECO:0000313" key="1">
    <source>
        <dbReference type="EMBL" id="QKZ20281.1"/>
    </source>
</evidence>
<accession>A0A7H8T9X2</accession>
<name>A0A7H8T9X2_STRCX</name>
<evidence type="ECO:0000313" key="2">
    <source>
        <dbReference type="Proteomes" id="UP000509418"/>
    </source>
</evidence>
<evidence type="ECO:0008006" key="3">
    <source>
        <dbReference type="Google" id="ProtNLM"/>
    </source>
</evidence>
<protein>
    <recommendedName>
        <fullName evidence="3">DUF2399 domain-containing protein</fullName>
    </recommendedName>
</protein>
<organism evidence="1 2">
    <name type="scientific">Streptomyces chartreusis</name>
    <dbReference type="NCBI Taxonomy" id="1969"/>
    <lineage>
        <taxon>Bacteria</taxon>
        <taxon>Bacillati</taxon>
        <taxon>Actinomycetota</taxon>
        <taxon>Actinomycetes</taxon>
        <taxon>Kitasatosporales</taxon>
        <taxon>Streptomycetaceae</taxon>
        <taxon>Streptomyces</taxon>
    </lineage>
</organism>
<proteinExistence type="predicted"/>
<sequence length="300" mass="34354">MPRITYQPKTFKPATQRIIDTANRICAEYAAQGFDLTLRQLYYQFVARDLLPNRQSEYKRLGVIINDARLAGQMDWDYIVDRTRNLRDLAHWDSPSHIIDAVATQYRTDRWAHQRHRVEVWVEKDALIGVIAKAAEAEDVPYFSCRGYTSQSELWGAAQRMIRYAKAGQKPVIIHLGDHDPSGVDMSRDIADRMALFDAAVKVHRIALTMDQVNLYNPPPNPAKTTDSRAGGYINRYGRSSWELDALDPTTLDRLIRSTIGHHRNQGQWDYDTQAMNAQRSTLARVARKWPGVEAMVNQA</sequence>
<dbReference type="AlphaFoldDB" id="A0A7H8T9X2"/>